<dbReference type="RefSeq" id="WP_176948307.1">
    <property type="nucleotide sequence ID" value="NZ_JABXYK010000002.1"/>
</dbReference>
<accession>A0ABX2Q981</accession>
<keyword evidence="2" id="KW-1185">Reference proteome</keyword>
<sequence length="45" mass="5085">MTIVKQSGKWVVTVRVETSSVHTAFATEEEARRFEAYQRSKLGLG</sequence>
<organism evidence="1 2">
    <name type="scientific">Mycoplana rhizolycopersici</name>
    <dbReference type="NCBI Taxonomy" id="2746702"/>
    <lineage>
        <taxon>Bacteria</taxon>
        <taxon>Pseudomonadati</taxon>
        <taxon>Pseudomonadota</taxon>
        <taxon>Alphaproteobacteria</taxon>
        <taxon>Hyphomicrobiales</taxon>
        <taxon>Rhizobiaceae</taxon>
        <taxon>Mycoplana</taxon>
    </lineage>
</organism>
<protein>
    <recommendedName>
        <fullName evidence="3">DUF2188 domain-containing protein</fullName>
    </recommendedName>
</protein>
<dbReference type="EMBL" id="JABXYK010000002">
    <property type="protein sequence ID" value="NVP54263.1"/>
    <property type="molecule type" value="Genomic_DNA"/>
</dbReference>
<name>A0ABX2Q981_9HYPH</name>
<evidence type="ECO:0000313" key="2">
    <source>
        <dbReference type="Proteomes" id="UP000659172"/>
    </source>
</evidence>
<evidence type="ECO:0008006" key="3">
    <source>
        <dbReference type="Google" id="ProtNLM"/>
    </source>
</evidence>
<reference evidence="1 2" key="1">
    <citation type="submission" date="2020-06" db="EMBL/GenBank/DDBJ databases">
        <title>Rhizobium sp.nov. isolated from the tomato plant.</title>
        <authorList>
            <person name="Thin K.K."/>
            <person name="Zhang X."/>
            <person name="He S."/>
        </authorList>
    </citation>
    <scope>NUCLEOTIDE SEQUENCE [LARGE SCALE GENOMIC DNA]</scope>
    <source>
        <strain evidence="1 2">DBTS2</strain>
    </source>
</reference>
<evidence type="ECO:0000313" key="1">
    <source>
        <dbReference type="EMBL" id="NVP54263.1"/>
    </source>
</evidence>
<comment type="caution">
    <text evidence="1">The sequence shown here is derived from an EMBL/GenBank/DDBJ whole genome shotgun (WGS) entry which is preliminary data.</text>
</comment>
<gene>
    <name evidence="1" type="ORF">HV823_03230</name>
</gene>
<proteinExistence type="predicted"/>
<dbReference type="Proteomes" id="UP000659172">
    <property type="component" value="Unassembled WGS sequence"/>
</dbReference>